<dbReference type="AlphaFoldDB" id="A0A1B8G728"/>
<organism evidence="1 2">
    <name type="scientific">Pseudogymnoascus verrucosus</name>
    <dbReference type="NCBI Taxonomy" id="342668"/>
    <lineage>
        <taxon>Eukaryota</taxon>
        <taxon>Fungi</taxon>
        <taxon>Dikarya</taxon>
        <taxon>Ascomycota</taxon>
        <taxon>Pezizomycotina</taxon>
        <taxon>Leotiomycetes</taxon>
        <taxon>Thelebolales</taxon>
        <taxon>Thelebolaceae</taxon>
        <taxon>Pseudogymnoascus</taxon>
    </lineage>
</organism>
<dbReference type="RefSeq" id="XP_018125379.1">
    <property type="nucleotide sequence ID" value="XM_018279866.1"/>
</dbReference>
<name>A0A1B8G728_9PEZI</name>
<dbReference type="EMBL" id="KV460284">
    <property type="protein sequence ID" value="OBT91646.1"/>
    <property type="molecule type" value="Genomic_DNA"/>
</dbReference>
<protein>
    <submittedName>
        <fullName evidence="1">Uncharacterized protein</fullName>
    </submittedName>
</protein>
<gene>
    <name evidence="1" type="ORF">VE01_10468</name>
</gene>
<accession>A0A1B8G728</accession>
<proteinExistence type="predicted"/>
<evidence type="ECO:0000313" key="1">
    <source>
        <dbReference type="EMBL" id="OBT91646.1"/>
    </source>
</evidence>
<keyword evidence="2" id="KW-1185">Reference proteome</keyword>
<evidence type="ECO:0000313" key="2">
    <source>
        <dbReference type="Proteomes" id="UP000091956"/>
    </source>
</evidence>
<dbReference type="GeneID" id="28843854"/>
<dbReference type="OrthoDB" id="3441739at2759"/>
<reference evidence="2" key="2">
    <citation type="journal article" date="2018" name="Nat. Commun.">
        <title>Extreme sensitivity to ultraviolet light in the fungal pathogen causing white-nose syndrome of bats.</title>
        <authorList>
            <person name="Palmer J.M."/>
            <person name="Drees K.P."/>
            <person name="Foster J.T."/>
            <person name="Lindner D.L."/>
        </authorList>
    </citation>
    <scope>NUCLEOTIDE SEQUENCE [LARGE SCALE GENOMIC DNA]</scope>
    <source>
        <strain evidence="2">UAMH 10579</strain>
    </source>
</reference>
<reference evidence="1 2" key="1">
    <citation type="submission" date="2016-03" db="EMBL/GenBank/DDBJ databases">
        <title>Comparative genomics of Pseudogymnoascus destructans, the fungus causing white-nose syndrome of bats.</title>
        <authorList>
            <person name="Palmer J.M."/>
            <person name="Drees K.P."/>
            <person name="Foster J.T."/>
            <person name="Lindner D.L."/>
        </authorList>
    </citation>
    <scope>NUCLEOTIDE SEQUENCE [LARGE SCALE GENOMIC DNA]</scope>
    <source>
        <strain evidence="1 2">UAMH 10579</strain>
    </source>
</reference>
<dbReference type="Proteomes" id="UP000091956">
    <property type="component" value="Unassembled WGS sequence"/>
</dbReference>
<sequence>MLLALKILKGLRNHEPAADARLEVINAFLLSIKRAADLANLEPKDPSLPPSTNAKTINIFPKELQYLNTTKAETHLRRVQAARNQDPTAEQFTNAELDVEVQERGKLTEFMHDTFRRRKGNVNLAVIMGLAPWTNFAAADQAGRTEGTRSAEERRRLWEEPETPGNVIVVKWEDNVMTIYDPSWSTNSRTYYRDGKVLRLREISGWSLVAALRTAINKQGTNVRLIQGGGGGNHHGESRRMSYRWLVEEVIAAIEPAEAKPVRCTDWVKIVA</sequence>